<accession>A0A1Y2GYR9</accession>
<feature type="region of interest" description="Disordered" evidence="1">
    <location>
        <begin position="140"/>
        <end position="190"/>
    </location>
</feature>
<evidence type="ECO:0000256" key="1">
    <source>
        <dbReference type="SAM" id="MobiDB-lite"/>
    </source>
</evidence>
<gene>
    <name evidence="2" type="ORF">BCR41DRAFT_419218</name>
</gene>
<organism evidence="2 3">
    <name type="scientific">Lobosporangium transversale</name>
    <dbReference type="NCBI Taxonomy" id="64571"/>
    <lineage>
        <taxon>Eukaryota</taxon>
        <taxon>Fungi</taxon>
        <taxon>Fungi incertae sedis</taxon>
        <taxon>Mucoromycota</taxon>
        <taxon>Mortierellomycotina</taxon>
        <taxon>Mortierellomycetes</taxon>
        <taxon>Mortierellales</taxon>
        <taxon>Mortierellaceae</taxon>
        <taxon>Lobosporangium</taxon>
    </lineage>
</organism>
<reference evidence="2 3" key="1">
    <citation type="submission" date="2016-07" db="EMBL/GenBank/DDBJ databases">
        <title>Pervasive Adenine N6-methylation of Active Genes in Fungi.</title>
        <authorList>
            <consortium name="DOE Joint Genome Institute"/>
            <person name="Mondo S.J."/>
            <person name="Dannebaum R.O."/>
            <person name="Kuo R.C."/>
            <person name="Labutti K."/>
            <person name="Haridas S."/>
            <person name="Kuo A."/>
            <person name="Salamov A."/>
            <person name="Ahrendt S.R."/>
            <person name="Lipzen A."/>
            <person name="Sullivan W."/>
            <person name="Andreopoulos W.B."/>
            <person name="Clum A."/>
            <person name="Lindquist E."/>
            <person name="Daum C."/>
            <person name="Ramamoorthy G.K."/>
            <person name="Gryganskyi A."/>
            <person name="Culley D."/>
            <person name="Magnuson J.K."/>
            <person name="James T.Y."/>
            <person name="O'Malley M.A."/>
            <person name="Stajich J.E."/>
            <person name="Spatafora J.W."/>
            <person name="Visel A."/>
            <person name="Grigoriev I.V."/>
        </authorList>
    </citation>
    <scope>NUCLEOTIDE SEQUENCE [LARGE SCALE GENOMIC DNA]</scope>
    <source>
        <strain evidence="2 3">NRRL 3116</strain>
    </source>
</reference>
<dbReference type="AlphaFoldDB" id="A0A1Y2GYR9"/>
<sequence>MDSNSSTVEKIIEDMRADLNWQKEEARALDVSLAKSGHSRTSSNAFHDMLSLILSETGRITKDVDNAALVIEKDKSPFRSLLGMKADVPFNRIRDEITANNMALMVFLRYHHGGLLSRNKKPILTEPVGPKSERLSRLISEEASESQSAEPRNPQSNGGDRNLHRNGGGRNPEGIGSGTISPPQRMPPEVITELTAYLESRKLSQLEE</sequence>
<evidence type="ECO:0000313" key="2">
    <source>
        <dbReference type="EMBL" id="ORZ27450.1"/>
    </source>
</evidence>
<feature type="compositionally biased region" description="Gly residues" evidence="1">
    <location>
        <begin position="166"/>
        <end position="177"/>
    </location>
</feature>
<dbReference type="EMBL" id="MCFF01000004">
    <property type="protein sequence ID" value="ORZ27450.1"/>
    <property type="molecule type" value="Genomic_DNA"/>
</dbReference>
<comment type="caution">
    <text evidence="2">The sequence shown here is derived from an EMBL/GenBank/DDBJ whole genome shotgun (WGS) entry which is preliminary data.</text>
</comment>
<proteinExistence type="predicted"/>
<name>A0A1Y2GYR9_9FUNG</name>
<dbReference type="GeneID" id="33571568"/>
<keyword evidence="3" id="KW-1185">Reference proteome</keyword>
<evidence type="ECO:0000313" key="3">
    <source>
        <dbReference type="Proteomes" id="UP000193648"/>
    </source>
</evidence>
<dbReference type="RefSeq" id="XP_021885177.1">
    <property type="nucleotide sequence ID" value="XM_022029725.1"/>
</dbReference>
<protein>
    <submittedName>
        <fullName evidence="2">Uncharacterized protein</fullName>
    </submittedName>
</protein>
<dbReference type="InParanoid" id="A0A1Y2GYR9"/>
<dbReference type="Proteomes" id="UP000193648">
    <property type="component" value="Unassembled WGS sequence"/>
</dbReference>